<name>A0A0A8ZUQ6_ARUDO</name>
<protein>
    <submittedName>
        <fullName evidence="1">Uncharacterized protein</fullName>
    </submittedName>
</protein>
<accession>A0A0A8ZUQ6</accession>
<reference evidence="1" key="1">
    <citation type="submission" date="2014-09" db="EMBL/GenBank/DDBJ databases">
        <authorList>
            <person name="Magalhaes I.L.F."/>
            <person name="Oliveira U."/>
            <person name="Santos F.R."/>
            <person name="Vidigal T.H.D.A."/>
            <person name="Brescovit A.D."/>
            <person name="Santos A.J."/>
        </authorList>
    </citation>
    <scope>NUCLEOTIDE SEQUENCE</scope>
    <source>
        <tissue evidence="1">Shoot tissue taken approximately 20 cm above the soil surface</tissue>
    </source>
</reference>
<organism evidence="1">
    <name type="scientific">Arundo donax</name>
    <name type="common">Giant reed</name>
    <name type="synonym">Donax arundinaceus</name>
    <dbReference type="NCBI Taxonomy" id="35708"/>
    <lineage>
        <taxon>Eukaryota</taxon>
        <taxon>Viridiplantae</taxon>
        <taxon>Streptophyta</taxon>
        <taxon>Embryophyta</taxon>
        <taxon>Tracheophyta</taxon>
        <taxon>Spermatophyta</taxon>
        <taxon>Magnoliopsida</taxon>
        <taxon>Liliopsida</taxon>
        <taxon>Poales</taxon>
        <taxon>Poaceae</taxon>
        <taxon>PACMAD clade</taxon>
        <taxon>Arundinoideae</taxon>
        <taxon>Arundineae</taxon>
        <taxon>Arundo</taxon>
    </lineage>
</organism>
<dbReference type="EMBL" id="GBRH01255364">
    <property type="protein sequence ID" value="JAD42531.1"/>
    <property type="molecule type" value="Transcribed_RNA"/>
</dbReference>
<proteinExistence type="predicted"/>
<evidence type="ECO:0000313" key="1">
    <source>
        <dbReference type="EMBL" id="JAD42531.1"/>
    </source>
</evidence>
<dbReference type="AlphaFoldDB" id="A0A0A8ZUQ6"/>
<sequence length="27" mass="3064">MSLKSLCECGHHQIHVSGETNLTLRIR</sequence>
<reference evidence="1" key="2">
    <citation type="journal article" date="2015" name="Data Brief">
        <title>Shoot transcriptome of the giant reed, Arundo donax.</title>
        <authorList>
            <person name="Barrero R.A."/>
            <person name="Guerrero F.D."/>
            <person name="Moolhuijzen P."/>
            <person name="Goolsby J.A."/>
            <person name="Tidwell J."/>
            <person name="Bellgard S.E."/>
            <person name="Bellgard M.I."/>
        </authorList>
    </citation>
    <scope>NUCLEOTIDE SEQUENCE</scope>
    <source>
        <tissue evidence="1">Shoot tissue taken approximately 20 cm above the soil surface</tissue>
    </source>
</reference>